<dbReference type="PANTHER" id="PTHR43235">
    <property type="entry name" value="GLUTAMINE AMIDOTRANSFERASE PB2B2.05-RELATED"/>
    <property type="match status" value="1"/>
</dbReference>
<dbReference type="Pfam" id="PF07722">
    <property type="entry name" value="Peptidase_C26"/>
    <property type="match status" value="2"/>
</dbReference>
<gene>
    <name evidence="2" type="ORF">E2L08_10285</name>
</gene>
<keyword evidence="2" id="KW-0378">Hydrolase</keyword>
<sequence length="205" mass="21741">MTATPPRPVTAITQRRDLTGPPHDETRDALDTRLAAMVAAAGGVPAPVPSGLGAEGLAHWLDAIRPRALILSGGADPGRDAVRDMLEAALLDHAEAAPLPVLGLCRGMQVMARRAGGALAPVGGHVATRHRLSGTLDHEVNSFHAMTLDGCPPGYRVLATAPDGAIEAIAHETLPWEGWMWHPEREDRADPRDMARLREVLTCGH</sequence>
<feature type="region of interest" description="Disordered" evidence="1">
    <location>
        <begin position="1"/>
        <end position="25"/>
    </location>
</feature>
<dbReference type="GO" id="GO:0016811">
    <property type="term" value="F:hydrolase activity, acting on carbon-nitrogen (but not peptide) bonds, in linear amides"/>
    <property type="evidence" value="ECO:0007669"/>
    <property type="project" value="InterPro"/>
</dbReference>
<evidence type="ECO:0000313" key="3">
    <source>
        <dbReference type="Proteomes" id="UP000295701"/>
    </source>
</evidence>
<dbReference type="EMBL" id="SNAA01000010">
    <property type="protein sequence ID" value="TDL79401.1"/>
    <property type="molecule type" value="Genomic_DNA"/>
</dbReference>
<comment type="caution">
    <text evidence="2">The sequence shown here is derived from an EMBL/GenBank/DDBJ whole genome shotgun (WGS) entry which is preliminary data.</text>
</comment>
<dbReference type="OrthoDB" id="9813383at2"/>
<name>A0A4R6A6P7_9RHOB</name>
<dbReference type="RefSeq" id="WP_133396992.1">
    <property type="nucleotide sequence ID" value="NZ_SNAA01000010.1"/>
</dbReference>
<dbReference type="GO" id="GO:0005829">
    <property type="term" value="C:cytosol"/>
    <property type="evidence" value="ECO:0007669"/>
    <property type="project" value="TreeGrafter"/>
</dbReference>
<dbReference type="InterPro" id="IPR029062">
    <property type="entry name" value="Class_I_gatase-like"/>
</dbReference>
<reference evidence="2 3" key="1">
    <citation type="submission" date="2019-03" db="EMBL/GenBank/DDBJ databases">
        <title>Primorskyibacter sp. SS33 isolated from sediments.</title>
        <authorList>
            <person name="Xunke S."/>
        </authorList>
    </citation>
    <scope>NUCLEOTIDE SEQUENCE [LARGE SCALE GENOMIC DNA]</scope>
    <source>
        <strain evidence="2 3">SS33</strain>
    </source>
</reference>
<keyword evidence="3" id="KW-1185">Reference proteome</keyword>
<dbReference type="SUPFAM" id="SSF52317">
    <property type="entry name" value="Class I glutamine amidotransferase-like"/>
    <property type="match status" value="1"/>
</dbReference>
<dbReference type="AlphaFoldDB" id="A0A4R6A6P7"/>
<dbReference type="Gene3D" id="3.40.50.880">
    <property type="match status" value="1"/>
</dbReference>
<evidence type="ECO:0000256" key="1">
    <source>
        <dbReference type="SAM" id="MobiDB-lite"/>
    </source>
</evidence>
<dbReference type="InterPro" id="IPR044668">
    <property type="entry name" value="PuuD-like"/>
</dbReference>
<dbReference type="InterPro" id="IPR011697">
    <property type="entry name" value="Peptidase_C26"/>
</dbReference>
<proteinExistence type="predicted"/>
<protein>
    <submittedName>
        <fullName evidence="2">Gamma-glutamyl-gamma-aminobutyrate hydrolase</fullName>
    </submittedName>
</protein>
<evidence type="ECO:0000313" key="2">
    <source>
        <dbReference type="EMBL" id="TDL79401.1"/>
    </source>
</evidence>
<feature type="compositionally biased region" description="Basic and acidic residues" evidence="1">
    <location>
        <begin position="14"/>
        <end position="25"/>
    </location>
</feature>
<dbReference type="Proteomes" id="UP000295701">
    <property type="component" value="Unassembled WGS sequence"/>
</dbReference>
<organism evidence="2 3">
    <name type="scientific">Palleronia sediminis</name>
    <dbReference type="NCBI Taxonomy" id="2547833"/>
    <lineage>
        <taxon>Bacteria</taxon>
        <taxon>Pseudomonadati</taxon>
        <taxon>Pseudomonadota</taxon>
        <taxon>Alphaproteobacteria</taxon>
        <taxon>Rhodobacterales</taxon>
        <taxon>Roseobacteraceae</taxon>
        <taxon>Palleronia</taxon>
    </lineage>
</organism>
<accession>A0A4R6A6P7</accession>
<dbReference type="PROSITE" id="PS51273">
    <property type="entry name" value="GATASE_TYPE_1"/>
    <property type="match status" value="1"/>
</dbReference>
<dbReference type="PANTHER" id="PTHR43235:SF1">
    <property type="entry name" value="GLUTAMINE AMIDOTRANSFERASE PB2B2.05-RELATED"/>
    <property type="match status" value="1"/>
</dbReference>